<dbReference type="PROSITE" id="PS51186">
    <property type="entry name" value="GNAT"/>
    <property type="match status" value="1"/>
</dbReference>
<protein>
    <submittedName>
        <fullName evidence="6">GNAT family N-acetyltransferase</fullName>
        <ecNumber evidence="6">2.3.-.-</ecNumber>
    </submittedName>
</protein>
<dbReference type="InterPro" id="IPR000182">
    <property type="entry name" value="GNAT_dom"/>
</dbReference>
<comment type="caution">
    <text evidence="6">The sequence shown here is derived from an EMBL/GenBank/DDBJ whole genome shotgun (WGS) entry which is preliminary data.</text>
</comment>
<dbReference type="EMBL" id="JBHRZN010000002">
    <property type="protein sequence ID" value="MFC3850217.1"/>
    <property type="molecule type" value="Genomic_DNA"/>
</dbReference>
<dbReference type="Pfam" id="PF13302">
    <property type="entry name" value="Acetyltransf_3"/>
    <property type="match status" value="1"/>
</dbReference>
<organism evidence="6 7">
    <name type="scientific">Corynebacterium hansenii</name>
    <dbReference type="NCBI Taxonomy" id="394964"/>
    <lineage>
        <taxon>Bacteria</taxon>
        <taxon>Bacillati</taxon>
        <taxon>Actinomycetota</taxon>
        <taxon>Actinomycetes</taxon>
        <taxon>Mycobacteriales</taxon>
        <taxon>Corynebacteriaceae</taxon>
        <taxon>Corynebacterium</taxon>
    </lineage>
</organism>
<dbReference type="Gene3D" id="3.40.630.30">
    <property type="match status" value="1"/>
</dbReference>
<sequence length="251" mass="26125">MEMRSQRLITRAGVVRLRPLRRSDLDEWRAARLADEAVLRAVEPTGDDDWVKASSSKAYRKMVRGARAAASDGHAATAAIELDGRFAGQMTLGAIRPFPVATCWAGYWVASEHWGGGVATAALALACDHATALGMHRIEATVLADNAASRKVLGRCGFREVGVVREAFHIDGAWRDHLLLERLESQGCAVDALVAEGAVRRLRGEEGGEEDEAEAGAEAGAGAGVAGDGAGGHGESGASGAEGKSRGDAAG</sequence>
<dbReference type="PANTHER" id="PTHR43792">
    <property type="entry name" value="GNAT FAMILY, PUTATIVE (AFU_ORTHOLOGUE AFUA_3G00765)-RELATED-RELATED"/>
    <property type="match status" value="1"/>
</dbReference>
<feature type="domain" description="N-acetyltransferase" evidence="5">
    <location>
        <begin position="15"/>
        <end position="181"/>
    </location>
</feature>
<keyword evidence="7" id="KW-1185">Reference proteome</keyword>
<reference evidence="7" key="1">
    <citation type="journal article" date="2019" name="Int. J. Syst. Evol. Microbiol.">
        <title>The Global Catalogue of Microorganisms (GCM) 10K type strain sequencing project: providing services to taxonomists for standard genome sequencing and annotation.</title>
        <authorList>
            <consortium name="The Broad Institute Genomics Platform"/>
            <consortium name="The Broad Institute Genome Sequencing Center for Infectious Disease"/>
            <person name="Wu L."/>
            <person name="Ma J."/>
        </authorList>
    </citation>
    <scope>NUCLEOTIDE SEQUENCE [LARGE SCALE GENOMIC DNA]</scope>
    <source>
        <strain evidence="7">CCUG 53252</strain>
    </source>
</reference>
<dbReference type="Proteomes" id="UP001595751">
    <property type="component" value="Unassembled WGS sequence"/>
</dbReference>
<evidence type="ECO:0000256" key="2">
    <source>
        <dbReference type="ARBA" id="ARBA00023315"/>
    </source>
</evidence>
<name>A0ABV7ZS00_9CORY</name>
<evidence type="ECO:0000313" key="6">
    <source>
        <dbReference type="EMBL" id="MFC3850217.1"/>
    </source>
</evidence>
<feature type="compositionally biased region" description="Gly residues" evidence="4">
    <location>
        <begin position="219"/>
        <end position="237"/>
    </location>
</feature>
<dbReference type="InterPro" id="IPR016181">
    <property type="entry name" value="Acyl_CoA_acyltransferase"/>
</dbReference>
<gene>
    <name evidence="6" type="ORF">ACFORJ_08580</name>
</gene>
<keyword evidence="2 6" id="KW-0012">Acyltransferase</keyword>
<evidence type="ECO:0000256" key="3">
    <source>
        <dbReference type="ARBA" id="ARBA00038502"/>
    </source>
</evidence>
<dbReference type="EC" id="2.3.-.-" evidence="6"/>
<dbReference type="GO" id="GO:0016746">
    <property type="term" value="F:acyltransferase activity"/>
    <property type="evidence" value="ECO:0007669"/>
    <property type="project" value="UniProtKB-KW"/>
</dbReference>
<comment type="similarity">
    <text evidence="3">Belongs to the acetyltransferase family. RimJ subfamily.</text>
</comment>
<dbReference type="RefSeq" id="WP_290289751.1">
    <property type="nucleotide sequence ID" value="NZ_CP047211.1"/>
</dbReference>
<dbReference type="PANTHER" id="PTHR43792:SF8">
    <property type="entry name" value="[RIBOSOMAL PROTEIN US5]-ALANINE N-ACETYLTRANSFERASE"/>
    <property type="match status" value="1"/>
</dbReference>
<keyword evidence="1 6" id="KW-0808">Transferase</keyword>
<evidence type="ECO:0000256" key="1">
    <source>
        <dbReference type="ARBA" id="ARBA00022679"/>
    </source>
</evidence>
<evidence type="ECO:0000259" key="5">
    <source>
        <dbReference type="PROSITE" id="PS51186"/>
    </source>
</evidence>
<dbReference type="InterPro" id="IPR051531">
    <property type="entry name" value="N-acetyltransferase"/>
</dbReference>
<evidence type="ECO:0000256" key="4">
    <source>
        <dbReference type="SAM" id="MobiDB-lite"/>
    </source>
</evidence>
<evidence type="ECO:0000313" key="7">
    <source>
        <dbReference type="Proteomes" id="UP001595751"/>
    </source>
</evidence>
<dbReference type="SUPFAM" id="SSF55729">
    <property type="entry name" value="Acyl-CoA N-acyltransferases (Nat)"/>
    <property type="match status" value="1"/>
</dbReference>
<feature type="region of interest" description="Disordered" evidence="4">
    <location>
        <begin position="203"/>
        <end position="251"/>
    </location>
</feature>
<accession>A0ABV7ZS00</accession>
<proteinExistence type="inferred from homology"/>